<evidence type="ECO:0000256" key="1">
    <source>
        <dbReference type="SAM" id="MobiDB-lite"/>
    </source>
</evidence>
<dbReference type="AlphaFoldDB" id="A0A6G1GR44"/>
<feature type="region of interest" description="Disordered" evidence="1">
    <location>
        <begin position="311"/>
        <end position="376"/>
    </location>
</feature>
<gene>
    <name evidence="2" type="ORF">K402DRAFT_176192</name>
</gene>
<name>A0A6G1GR44_9PEZI</name>
<sequence length="447" mass="50249">MGSYPATASDRSMQAFWNSHSYHAGPASTGFPLNLSLQNPIHGRTDVHTGLSDQYAPLYGPGGPNQSMSSLQMFPQSGHQGQFGPSQSFRTGGAPQYQLAFAHASREPALTQGYQMPGAFMQNQTHLFNPMFASPQGRQTESTQIFQAQTNQPTPYFQANPQASRLSQLEAIPQAPRSRERPFIPRPRLYRSNGYGVLPQTCSDPILSLRTRLEILVLIKFQQTYISHGRNPLNDMEAICHAARLITQTAPESQLHTLTTVGSSKFEALLAQHSPLFRRVLELSHSHAPLDLQFLDSYFFPQHSAAQMLRHSRMTSGPGFEPAPRVRIKGGSCNNAKRVRDWTETETEQSRDDPESKANQKQSERGAKRVKTEKRDGKVVIKQEVKEEAKEKADEEMVETIERAIKKEPEEDVKTEAKKDVIEEVIARLNEWVEAKEKVKQETKKKT</sequence>
<protein>
    <submittedName>
        <fullName evidence="2">Uncharacterized protein</fullName>
    </submittedName>
</protein>
<proteinExistence type="predicted"/>
<evidence type="ECO:0000313" key="2">
    <source>
        <dbReference type="EMBL" id="KAF1983270.1"/>
    </source>
</evidence>
<reference evidence="2" key="1">
    <citation type="journal article" date="2020" name="Stud. Mycol.">
        <title>101 Dothideomycetes genomes: a test case for predicting lifestyles and emergence of pathogens.</title>
        <authorList>
            <person name="Haridas S."/>
            <person name="Albert R."/>
            <person name="Binder M."/>
            <person name="Bloem J."/>
            <person name="Labutti K."/>
            <person name="Salamov A."/>
            <person name="Andreopoulos B."/>
            <person name="Baker S."/>
            <person name="Barry K."/>
            <person name="Bills G."/>
            <person name="Bluhm B."/>
            <person name="Cannon C."/>
            <person name="Castanera R."/>
            <person name="Culley D."/>
            <person name="Daum C."/>
            <person name="Ezra D."/>
            <person name="Gonzalez J."/>
            <person name="Henrissat B."/>
            <person name="Kuo A."/>
            <person name="Liang C."/>
            <person name="Lipzen A."/>
            <person name="Lutzoni F."/>
            <person name="Magnuson J."/>
            <person name="Mondo S."/>
            <person name="Nolan M."/>
            <person name="Ohm R."/>
            <person name="Pangilinan J."/>
            <person name="Park H.-J."/>
            <person name="Ramirez L."/>
            <person name="Alfaro M."/>
            <person name="Sun H."/>
            <person name="Tritt A."/>
            <person name="Yoshinaga Y."/>
            <person name="Zwiers L.-H."/>
            <person name="Turgeon B."/>
            <person name="Goodwin S."/>
            <person name="Spatafora J."/>
            <person name="Crous P."/>
            <person name="Grigoriev I."/>
        </authorList>
    </citation>
    <scope>NUCLEOTIDE SEQUENCE</scope>
    <source>
        <strain evidence="2">CBS 113979</strain>
    </source>
</reference>
<evidence type="ECO:0000313" key="3">
    <source>
        <dbReference type="Proteomes" id="UP000800041"/>
    </source>
</evidence>
<dbReference type="Proteomes" id="UP000800041">
    <property type="component" value="Unassembled WGS sequence"/>
</dbReference>
<organism evidence="2 3">
    <name type="scientific">Aulographum hederae CBS 113979</name>
    <dbReference type="NCBI Taxonomy" id="1176131"/>
    <lineage>
        <taxon>Eukaryota</taxon>
        <taxon>Fungi</taxon>
        <taxon>Dikarya</taxon>
        <taxon>Ascomycota</taxon>
        <taxon>Pezizomycotina</taxon>
        <taxon>Dothideomycetes</taxon>
        <taxon>Pleosporomycetidae</taxon>
        <taxon>Aulographales</taxon>
        <taxon>Aulographaceae</taxon>
    </lineage>
</organism>
<accession>A0A6G1GR44</accession>
<feature type="compositionally biased region" description="Basic and acidic residues" evidence="1">
    <location>
        <begin position="338"/>
        <end position="367"/>
    </location>
</feature>
<dbReference type="EMBL" id="ML977176">
    <property type="protein sequence ID" value="KAF1983270.1"/>
    <property type="molecule type" value="Genomic_DNA"/>
</dbReference>
<keyword evidence="3" id="KW-1185">Reference proteome</keyword>